<dbReference type="InterPro" id="IPR013977">
    <property type="entry name" value="GcvT_C"/>
</dbReference>
<keyword evidence="2" id="KW-0560">Oxidoreductase</keyword>
<dbReference type="Pfam" id="PF01571">
    <property type="entry name" value="GCV_T"/>
    <property type="match status" value="1"/>
</dbReference>
<dbReference type="InterPro" id="IPR027266">
    <property type="entry name" value="TrmE/GcvT-like"/>
</dbReference>
<keyword evidence="8" id="KW-1185">Reference proteome</keyword>
<feature type="domain" description="FAD dependent oxidoreductase" evidence="3">
    <location>
        <begin position="17"/>
        <end position="374"/>
    </location>
</feature>
<dbReference type="Proteomes" id="UP000295554">
    <property type="component" value="Unassembled WGS sequence"/>
</dbReference>
<dbReference type="InterPro" id="IPR032503">
    <property type="entry name" value="FAO_M"/>
</dbReference>
<dbReference type="InterPro" id="IPR036188">
    <property type="entry name" value="FAD/NAD-bd_sf"/>
</dbReference>
<dbReference type="SUPFAM" id="SSF101790">
    <property type="entry name" value="Aminomethyltransferase beta-barrel domain"/>
    <property type="match status" value="1"/>
</dbReference>
<comment type="similarity">
    <text evidence="1">Belongs to the GcvT family.</text>
</comment>
<reference evidence="7 8" key="1">
    <citation type="submission" date="2019-03" db="EMBL/GenBank/DDBJ databases">
        <title>Seongchinamella monodicae gen. nov., sp. nov., a novel member of the Gammaproteobacteria isolated from a tidal mudflat of beach.</title>
        <authorList>
            <person name="Yang H.G."/>
            <person name="Kang J.W."/>
            <person name="Lee S.D."/>
        </authorList>
    </citation>
    <scope>NUCLEOTIDE SEQUENCE [LARGE SCALE GENOMIC DNA]</scope>
    <source>
        <strain evidence="7 8">GH4-78</strain>
    </source>
</reference>
<dbReference type="Gene3D" id="3.50.50.60">
    <property type="entry name" value="FAD/NAD(P)-binding domain"/>
    <property type="match status" value="1"/>
</dbReference>
<evidence type="ECO:0000259" key="3">
    <source>
        <dbReference type="Pfam" id="PF01266"/>
    </source>
</evidence>
<organism evidence="7 8">
    <name type="scientific">Seongchinamella unica</name>
    <dbReference type="NCBI Taxonomy" id="2547392"/>
    <lineage>
        <taxon>Bacteria</taxon>
        <taxon>Pseudomonadati</taxon>
        <taxon>Pseudomonadota</taxon>
        <taxon>Gammaproteobacteria</taxon>
        <taxon>Cellvibrionales</taxon>
        <taxon>Halieaceae</taxon>
        <taxon>Seongchinamella</taxon>
    </lineage>
</organism>
<dbReference type="Gene3D" id="3.30.70.1400">
    <property type="entry name" value="Aminomethyltransferase beta-barrel domains"/>
    <property type="match status" value="1"/>
</dbReference>
<accession>A0A4R5LNH1</accession>
<dbReference type="AlphaFoldDB" id="A0A4R5LNH1"/>
<gene>
    <name evidence="7" type="ORF">E2F43_16160</name>
</gene>
<dbReference type="Gene3D" id="3.30.9.10">
    <property type="entry name" value="D-Amino Acid Oxidase, subunit A, domain 2"/>
    <property type="match status" value="1"/>
</dbReference>
<dbReference type="GO" id="GO:0016491">
    <property type="term" value="F:oxidoreductase activity"/>
    <property type="evidence" value="ECO:0007669"/>
    <property type="project" value="UniProtKB-KW"/>
</dbReference>
<feature type="domain" description="Aminomethyltransferase C-terminal" evidence="5">
    <location>
        <begin position="733"/>
        <end position="817"/>
    </location>
</feature>
<dbReference type="Gene3D" id="3.30.1360.120">
    <property type="entry name" value="Probable tRNA modification gtpase trme, domain 1"/>
    <property type="match status" value="1"/>
</dbReference>
<dbReference type="PANTHER" id="PTHR43757:SF15">
    <property type="entry name" value="PYRUVATE DEHYDROGENASE PHOSPHATASE REGULATORY SUBUNIT, MITOCHONDRIAL-LIKE"/>
    <property type="match status" value="1"/>
</dbReference>
<name>A0A4R5LNH1_9GAMM</name>
<comment type="caution">
    <text evidence="7">The sequence shown here is derived from an EMBL/GenBank/DDBJ whole genome shotgun (WGS) entry which is preliminary data.</text>
</comment>
<evidence type="ECO:0000313" key="8">
    <source>
        <dbReference type="Proteomes" id="UP000295554"/>
    </source>
</evidence>
<dbReference type="EMBL" id="SMSE01000004">
    <property type="protein sequence ID" value="TDG11899.1"/>
    <property type="molecule type" value="Genomic_DNA"/>
</dbReference>
<dbReference type="OrthoDB" id="5287468at2"/>
<feature type="domain" description="GCVT N-terminal" evidence="4">
    <location>
        <begin position="434"/>
        <end position="712"/>
    </location>
</feature>
<evidence type="ECO:0000313" key="7">
    <source>
        <dbReference type="EMBL" id="TDG11899.1"/>
    </source>
</evidence>
<sequence length="825" mass="90718">MNTAQTQSGNKLPSSARVVVVGGGIIGTSIAYHLAHLGCGDVVLLERDEITSGTTWHAAGLMVTYGSLSETATAIRRYSRDLYGRLEAETGQATGINPCGFIELATCPDRLEEYRRVSAFNRYCGVDVHEISPREVQDLFPIARVDDVLAGFYVEGDGRVNPVDVTMALAKGARMQGAKLITGVSATGVTRDRGRVTGVTTDHGDIACEYVVNCAGMWARQFGEQHGVVIPNQAAEHYYLITDQVEGISKQWPVLEDPANYGYYREEVGGLMVGLFEPVSAPWRVEGIPDTFSFGELEPDWERMTPFLEQAMSRVPISMDSGIRKFFCGPESFTPDLAPVVGEAPELKNYFVAAGLNSIGILSAGGLGRVMAHWILNGSPDVDVTGFNIDRFHAYQANPDYRRDRAVEALGTVYKCHYPTKTPATARGARRSALHDRLAAAGACFSEVSGWEAPAWYAPPGIEPEAAKLSFGRMHWWPYWAREHRACREAVILMDMSIMSKFLVQGRDAGALLERLSANRVDGEAGVITYTQWLNDRGLLEADLTVTKLADDKFLVVVTDTMHRHAQTWMERHRRDDEFAVVTDVTSGITQINIQGPRSRALLQAVSSVDMSNQAFPFRSAREIDIGYGRALCIRITYAGELGYELYIPSDQAVNVYDRLVEAGTNHGLVHAGLRALGSLRLEKGYRDYGHDIDNTDNAFEAGLGFAVAVDKPGGFIGRDRAAGQKAARPYQRRLVQVLVEDPEPMLWHAEVIYRDDKAVGYVRAGSYGHTLGGAVGLAMIEPGETVDPAYLRTGHWEVDIAGVRYPCRCSLQPLYDPAMERIKC</sequence>
<dbReference type="InterPro" id="IPR028896">
    <property type="entry name" value="GcvT/YgfZ/DmdA"/>
</dbReference>
<dbReference type="PANTHER" id="PTHR43757">
    <property type="entry name" value="AMINOMETHYLTRANSFERASE"/>
    <property type="match status" value="1"/>
</dbReference>
<dbReference type="Pfam" id="PF08669">
    <property type="entry name" value="GCV_T_C"/>
    <property type="match status" value="1"/>
</dbReference>
<dbReference type="RefSeq" id="WP_133214590.1">
    <property type="nucleotide sequence ID" value="NZ_SMSE01000004.1"/>
</dbReference>
<evidence type="ECO:0000259" key="6">
    <source>
        <dbReference type="Pfam" id="PF16350"/>
    </source>
</evidence>
<dbReference type="SUPFAM" id="SSF103025">
    <property type="entry name" value="Folate-binding domain"/>
    <property type="match status" value="1"/>
</dbReference>
<dbReference type="InterPro" id="IPR029043">
    <property type="entry name" value="GcvT/YgfZ_C"/>
</dbReference>
<evidence type="ECO:0000259" key="4">
    <source>
        <dbReference type="Pfam" id="PF01571"/>
    </source>
</evidence>
<protein>
    <submittedName>
        <fullName evidence="7">FAD-dependent oxidoreductase</fullName>
    </submittedName>
</protein>
<evidence type="ECO:0000259" key="5">
    <source>
        <dbReference type="Pfam" id="PF08669"/>
    </source>
</evidence>
<dbReference type="InterPro" id="IPR006222">
    <property type="entry name" value="GCVT_N"/>
</dbReference>
<dbReference type="FunFam" id="2.40.30.110:FF:000008">
    <property type="entry name" value="Sarcosine dehydrogenase"/>
    <property type="match status" value="1"/>
</dbReference>
<dbReference type="Gene3D" id="2.40.30.110">
    <property type="entry name" value="Aminomethyltransferase beta-barrel domains"/>
    <property type="match status" value="1"/>
</dbReference>
<dbReference type="InterPro" id="IPR006076">
    <property type="entry name" value="FAD-dep_OxRdtase"/>
</dbReference>
<dbReference type="Pfam" id="PF01266">
    <property type="entry name" value="DAO"/>
    <property type="match status" value="1"/>
</dbReference>
<dbReference type="Pfam" id="PF16350">
    <property type="entry name" value="FAO_M"/>
    <property type="match status" value="1"/>
</dbReference>
<dbReference type="SUPFAM" id="SSF51905">
    <property type="entry name" value="FAD/NAD(P)-binding domain"/>
    <property type="match status" value="1"/>
</dbReference>
<evidence type="ECO:0000256" key="2">
    <source>
        <dbReference type="ARBA" id="ARBA00023002"/>
    </source>
</evidence>
<evidence type="ECO:0000256" key="1">
    <source>
        <dbReference type="ARBA" id="ARBA00008609"/>
    </source>
</evidence>
<feature type="domain" description="FAD dependent oxidoreductase central" evidence="6">
    <location>
        <begin position="377"/>
        <end position="432"/>
    </location>
</feature>
<proteinExistence type="inferred from homology"/>
<dbReference type="SUPFAM" id="SSF54373">
    <property type="entry name" value="FAD-linked reductases, C-terminal domain"/>
    <property type="match status" value="1"/>
</dbReference>